<gene>
    <name evidence="4" type="ORF">RM555_16745</name>
</gene>
<dbReference type="EC" id="1.-.-.-" evidence="4"/>
<dbReference type="Pfam" id="PF01494">
    <property type="entry name" value="FAD_binding_3"/>
    <property type="match status" value="1"/>
</dbReference>
<dbReference type="InterPro" id="IPR050631">
    <property type="entry name" value="PheA/TfdB_FAD_monoxygenase"/>
</dbReference>
<sequence>MQLYDAIVIGARCSGASTALLLAQRGHRVLVVDRSSFPSDVISTHFLWPHGMSYLNRWGLLDEVLAVTPAHTTVEVVNDGISLTGSVPTELLREYFRDLHGDDAGVVQSYASVRRRVLDEILVGAAAKAGAEVRTNFTVRELIVENGQVIGIRGRAVDGELVEERARIVVGADGRNSFVARTLALPKYDERPRCTFAYWSYWSGFDLGPAQLHRRGRLACAVAPTNFDQNMVLVWGPSEWSREFRGDVPGNYQKALDFVSPELGDVVRSRGTREERIYGTLDQSAFLRPLHGPGWVLVGDAESAKDQCTAIGITHAFRDAELVSAALDRWLRGDASIDEAMTAYGDRRRSQNAAAYHDYVCTLAEMRPYRHDELQLFVALRGNQQETDRFIATHADVAPVSEFFQASNLFLLNDAAKESSADHAVFEDFAETSRSYQQNLFA</sequence>
<proteinExistence type="predicted"/>
<evidence type="ECO:0000313" key="4">
    <source>
        <dbReference type="EMBL" id="MDT0530643.1"/>
    </source>
</evidence>
<dbReference type="GO" id="GO:0016491">
    <property type="term" value="F:oxidoreductase activity"/>
    <property type="evidence" value="ECO:0007669"/>
    <property type="project" value="UniProtKB-KW"/>
</dbReference>
<feature type="domain" description="FAD-binding" evidence="3">
    <location>
        <begin position="5"/>
        <end position="351"/>
    </location>
</feature>
<keyword evidence="2" id="KW-0520">NAD</keyword>
<accession>A0ABU2WXI0</accession>
<reference evidence="4" key="1">
    <citation type="submission" date="2023-09" db="EMBL/GenBank/DDBJ databases">
        <title>30 novel species of actinomycetes from the DSMZ collection.</title>
        <authorList>
            <person name="Nouioui I."/>
        </authorList>
    </citation>
    <scope>NUCLEOTIDE SEQUENCE</scope>
    <source>
        <strain evidence="4">DSM 115977</strain>
    </source>
</reference>
<protein>
    <submittedName>
        <fullName evidence="4">NAD(P)/FAD-dependent oxidoreductase</fullName>
        <ecNumber evidence="4">1.-.-.-</ecNumber>
    </submittedName>
</protein>
<dbReference type="EMBL" id="JAVRFL010000018">
    <property type="protein sequence ID" value="MDT0530643.1"/>
    <property type="molecule type" value="Genomic_DNA"/>
</dbReference>
<evidence type="ECO:0000256" key="1">
    <source>
        <dbReference type="ARBA" id="ARBA00023002"/>
    </source>
</evidence>
<name>A0ABU2WXI0_9ACTN</name>
<keyword evidence="5" id="KW-1185">Reference proteome</keyword>
<dbReference type="InterPro" id="IPR036188">
    <property type="entry name" value="FAD/NAD-bd_sf"/>
</dbReference>
<organism evidence="4 5">
    <name type="scientific">Micromonospora reichwaldensis</name>
    <dbReference type="NCBI Taxonomy" id="3075516"/>
    <lineage>
        <taxon>Bacteria</taxon>
        <taxon>Bacillati</taxon>
        <taxon>Actinomycetota</taxon>
        <taxon>Actinomycetes</taxon>
        <taxon>Micromonosporales</taxon>
        <taxon>Micromonosporaceae</taxon>
        <taxon>Micromonospora</taxon>
    </lineage>
</organism>
<keyword evidence="1 4" id="KW-0560">Oxidoreductase</keyword>
<evidence type="ECO:0000313" key="5">
    <source>
        <dbReference type="Proteomes" id="UP001180973"/>
    </source>
</evidence>
<evidence type="ECO:0000256" key="2">
    <source>
        <dbReference type="ARBA" id="ARBA00023027"/>
    </source>
</evidence>
<dbReference type="PRINTS" id="PR00420">
    <property type="entry name" value="RNGMNOXGNASE"/>
</dbReference>
<dbReference type="PANTHER" id="PTHR43476">
    <property type="entry name" value="3-(3-HYDROXY-PHENYL)PROPIONATE/3-HYDROXYCINNAMIC ACID HYDROXYLASE"/>
    <property type="match status" value="1"/>
</dbReference>
<dbReference type="RefSeq" id="WP_311412698.1">
    <property type="nucleotide sequence ID" value="NZ_JAVRFL010000018.1"/>
</dbReference>
<dbReference type="PANTHER" id="PTHR43476:SF4">
    <property type="entry name" value="BLR0106 PROTEIN"/>
    <property type="match status" value="1"/>
</dbReference>
<dbReference type="InterPro" id="IPR002938">
    <property type="entry name" value="FAD-bd"/>
</dbReference>
<evidence type="ECO:0000259" key="3">
    <source>
        <dbReference type="Pfam" id="PF01494"/>
    </source>
</evidence>
<dbReference type="Gene3D" id="3.50.50.60">
    <property type="entry name" value="FAD/NAD(P)-binding domain"/>
    <property type="match status" value="1"/>
</dbReference>
<dbReference type="SUPFAM" id="SSF51905">
    <property type="entry name" value="FAD/NAD(P)-binding domain"/>
    <property type="match status" value="1"/>
</dbReference>
<comment type="caution">
    <text evidence="4">The sequence shown here is derived from an EMBL/GenBank/DDBJ whole genome shotgun (WGS) entry which is preliminary data.</text>
</comment>
<dbReference type="Proteomes" id="UP001180973">
    <property type="component" value="Unassembled WGS sequence"/>
</dbReference>